<evidence type="ECO:0000256" key="4">
    <source>
        <dbReference type="ARBA" id="ARBA00023136"/>
    </source>
</evidence>
<dbReference type="PANTHER" id="PTHR12911:SF8">
    <property type="entry name" value="KLAROID PROTEIN-RELATED"/>
    <property type="match status" value="1"/>
</dbReference>
<sequence>MQHSENVTKSVSTKFLRQTFIAQIIQRKKFPFQFVEVRRSSRLADKVVDYRPMLGMRIPKKKPTSKRRKETRKTQKVTVMAKETNTKWIGRIPKHQRWSKSSSDNVLPGIDVENVASASMSVTVAEQTPQQHATDNDRLFLVRTTRSLACNHRNMTRYQIMGSRNCVIDGDWVTRIRSAFSRLISWRRPYTTQDIGNAVSQTFLEMSPYQFDEAVRQLTHRKTCLGGAFTCCMSNVVDLISSHMVGILKSPMTCRPSGFKFLTLLQKFDSVESRTCVVPLSYCRNKISSKWKQKGRRSISGMHNYESVRIPTNHLKPSSWERLCWHWDTLLFHASLLWSRWLWFLTPGNISRMGFFLVAIAVFKQAMTNDTLPMGELVRHEITMDSTEMIESRLERFEKQQQMWKHVYQEKMQEIENTLKVSVSEVRKEMEKAISELYGEMNKHQRKCELVRKTTAHDFLSFRRRNSEKLMTLENELTSQLADVKSRILTVTESIRTIIDSPVMKSANNSTKATLTEGRKRQAVNLASRSHGAYVVSHLISKATSSKSVLLNLVDLFFPLETYNFAITERTHITPSEAYCFDGSEGTLTIRLWANASVEAVEYEHDYWRDVVPISAPYRYDVMACMDHECEKRTLLGECQYPLDGDAGPAQICEMKNRSITTDQIQIVFRANHGQEYTCIYLLRVLNWTYAVNT</sequence>
<feature type="domain" description="SUN" evidence="5">
    <location>
        <begin position="532"/>
        <end position="690"/>
    </location>
</feature>
<comment type="subcellular location">
    <subcellularLocation>
        <location evidence="1">Membrane</location>
    </subcellularLocation>
</comment>
<evidence type="ECO:0000256" key="1">
    <source>
        <dbReference type="ARBA" id="ARBA00004370"/>
    </source>
</evidence>
<protein>
    <recommendedName>
        <fullName evidence="5">SUN domain-containing protein</fullName>
    </recommendedName>
</protein>
<dbReference type="InterPro" id="IPR045119">
    <property type="entry name" value="SUN1-5"/>
</dbReference>
<keyword evidence="3" id="KW-1133">Transmembrane helix</keyword>
<gene>
    <name evidence="6" type="primary">Necator_chrIII.g9019</name>
    <name evidence="6" type="ORF">RB195_008254</name>
</gene>
<keyword evidence="7" id="KW-1185">Reference proteome</keyword>
<evidence type="ECO:0000256" key="3">
    <source>
        <dbReference type="ARBA" id="ARBA00022989"/>
    </source>
</evidence>
<keyword evidence="4" id="KW-0472">Membrane</keyword>
<organism evidence="6 7">
    <name type="scientific">Necator americanus</name>
    <name type="common">Human hookworm</name>
    <dbReference type="NCBI Taxonomy" id="51031"/>
    <lineage>
        <taxon>Eukaryota</taxon>
        <taxon>Metazoa</taxon>
        <taxon>Ecdysozoa</taxon>
        <taxon>Nematoda</taxon>
        <taxon>Chromadorea</taxon>
        <taxon>Rhabditida</taxon>
        <taxon>Rhabditina</taxon>
        <taxon>Rhabditomorpha</taxon>
        <taxon>Strongyloidea</taxon>
        <taxon>Ancylostomatidae</taxon>
        <taxon>Bunostominae</taxon>
        <taxon>Necator</taxon>
    </lineage>
</organism>
<dbReference type="PROSITE" id="PS51469">
    <property type="entry name" value="SUN"/>
    <property type="match status" value="1"/>
</dbReference>
<evidence type="ECO:0000256" key="2">
    <source>
        <dbReference type="ARBA" id="ARBA00022692"/>
    </source>
</evidence>
<keyword evidence="2" id="KW-0812">Transmembrane</keyword>
<accession>A0ABR1CNI4</accession>
<name>A0ABR1CNI4_NECAM</name>
<dbReference type="EMBL" id="JAVFWL010000003">
    <property type="protein sequence ID" value="KAK6739645.1"/>
    <property type="molecule type" value="Genomic_DNA"/>
</dbReference>
<reference evidence="6 7" key="1">
    <citation type="submission" date="2023-08" db="EMBL/GenBank/DDBJ databases">
        <title>A Necator americanus chromosomal reference genome.</title>
        <authorList>
            <person name="Ilik V."/>
            <person name="Petrzelkova K.J."/>
            <person name="Pardy F."/>
            <person name="Fuh T."/>
            <person name="Niatou-Singa F.S."/>
            <person name="Gouil Q."/>
            <person name="Baker L."/>
            <person name="Ritchie M.E."/>
            <person name="Jex A.R."/>
            <person name="Gazzola D."/>
            <person name="Li H."/>
            <person name="Toshio Fujiwara R."/>
            <person name="Zhan B."/>
            <person name="Aroian R.V."/>
            <person name="Pafco B."/>
            <person name="Schwarz E.M."/>
        </authorList>
    </citation>
    <scope>NUCLEOTIDE SEQUENCE [LARGE SCALE GENOMIC DNA]</scope>
    <source>
        <strain evidence="6 7">Aroian</strain>
        <tissue evidence="6">Whole animal</tissue>
    </source>
</reference>
<evidence type="ECO:0000313" key="7">
    <source>
        <dbReference type="Proteomes" id="UP001303046"/>
    </source>
</evidence>
<dbReference type="Gene3D" id="2.60.120.260">
    <property type="entry name" value="Galactose-binding domain-like"/>
    <property type="match status" value="1"/>
</dbReference>
<comment type="caution">
    <text evidence="6">The sequence shown here is derived from an EMBL/GenBank/DDBJ whole genome shotgun (WGS) entry which is preliminary data.</text>
</comment>
<dbReference type="Pfam" id="PF07738">
    <property type="entry name" value="Sad1_UNC"/>
    <property type="match status" value="1"/>
</dbReference>
<dbReference type="Proteomes" id="UP001303046">
    <property type="component" value="Unassembled WGS sequence"/>
</dbReference>
<dbReference type="InterPro" id="IPR012919">
    <property type="entry name" value="SUN_dom"/>
</dbReference>
<evidence type="ECO:0000259" key="5">
    <source>
        <dbReference type="PROSITE" id="PS51469"/>
    </source>
</evidence>
<dbReference type="PANTHER" id="PTHR12911">
    <property type="entry name" value="SAD1/UNC-84-LIKE PROTEIN-RELATED"/>
    <property type="match status" value="1"/>
</dbReference>
<evidence type="ECO:0000313" key="6">
    <source>
        <dbReference type="EMBL" id="KAK6739645.1"/>
    </source>
</evidence>
<proteinExistence type="predicted"/>